<evidence type="ECO:0000259" key="8">
    <source>
        <dbReference type="Pfam" id="PF12704"/>
    </source>
</evidence>
<keyword evidence="2" id="KW-1003">Cell membrane</keyword>
<dbReference type="InterPro" id="IPR025857">
    <property type="entry name" value="MacB_PCD"/>
</dbReference>
<keyword evidence="5 6" id="KW-0472">Membrane</keyword>
<feature type="domain" description="MacB-like periplasmic core" evidence="8">
    <location>
        <begin position="20"/>
        <end position="238"/>
    </location>
</feature>
<evidence type="ECO:0000256" key="4">
    <source>
        <dbReference type="ARBA" id="ARBA00022989"/>
    </source>
</evidence>
<dbReference type="GO" id="GO:0005886">
    <property type="term" value="C:plasma membrane"/>
    <property type="evidence" value="ECO:0007669"/>
    <property type="project" value="UniProtKB-SubCell"/>
</dbReference>
<dbReference type="OrthoDB" id="8740261at2"/>
<dbReference type="Proteomes" id="UP000321945">
    <property type="component" value="Unassembled WGS sequence"/>
</dbReference>
<evidence type="ECO:0000256" key="3">
    <source>
        <dbReference type="ARBA" id="ARBA00022692"/>
    </source>
</evidence>
<dbReference type="GO" id="GO:0022857">
    <property type="term" value="F:transmembrane transporter activity"/>
    <property type="evidence" value="ECO:0007669"/>
    <property type="project" value="TreeGrafter"/>
</dbReference>
<feature type="transmembrane region" description="Helical" evidence="6">
    <location>
        <begin position="415"/>
        <end position="439"/>
    </location>
</feature>
<feature type="transmembrane region" description="Helical" evidence="6">
    <location>
        <begin position="371"/>
        <end position="394"/>
    </location>
</feature>
<evidence type="ECO:0000256" key="6">
    <source>
        <dbReference type="SAM" id="Phobius"/>
    </source>
</evidence>
<keyword evidence="10" id="KW-1185">Reference proteome</keyword>
<comment type="caution">
    <text evidence="9">The sequence shown here is derived from an EMBL/GenBank/DDBJ whole genome shotgun (WGS) entry which is preliminary data.</text>
</comment>
<feature type="transmembrane region" description="Helical" evidence="6">
    <location>
        <begin position="324"/>
        <end position="351"/>
    </location>
</feature>
<keyword evidence="4 6" id="KW-1133">Transmembrane helix</keyword>
<proteinExistence type="predicted"/>
<feature type="domain" description="MacB-like periplasmic core" evidence="8">
    <location>
        <begin position="427"/>
        <end position="630"/>
    </location>
</feature>
<feature type="transmembrane region" description="Helical" evidence="6">
    <location>
        <begin position="277"/>
        <end position="297"/>
    </location>
</feature>
<evidence type="ECO:0000313" key="9">
    <source>
        <dbReference type="EMBL" id="TXD69049.1"/>
    </source>
</evidence>
<evidence type="ECO:0000256" key="1">
    <source>
        <dbReference type="ARBA" id="ARBA00004651"/>
    </source>
</evidence>
<dbReference type="Pfam" id="PF12704">
    <property type="entry name" value="MacB_PCD"/>
    <property type="match status" value="2"/>
</dbReference>
<evidence type="ECO:0000259" key="7">
    <source>
        <dbReference type="Pfam" id="PF02687"/>
    </source>
</evidence>
<dbReference type="AlphaFoldDB" id="A0A5C6YP22"/>
<feature type="domain" description="ABC3 transporter permease C-terminal" evidence="7">
    <location>
        <begin position="283"/>
        <end position="397"/>
    </location>
</feature>
<dbReference type="InterPro" id="IPR003838">
    <property type="entry name" value="ABC3_permease_C"/>
</dbReference>
<accession>A0A5C6YP22</accession>
<reference evidence="9 10" key="1">
    <citation type="submission" date="2019-08" db="EMBL/GenBank/DDBJ databases">
        <title>Genome of Aequorivita lipolytica Y10-2 (type strain).</title>
        <authorList>
            <person name="Bowman J.P."/>
        </authorList>
    </citation>
    <scope>NUCLEOTIDE SEQUENCE [LARGE SCALE GENOMIC DNA]</scope>
    <source>
        <strain evidence="9 10">Y10-2</strain>
    </source>
</reference>
<keyword evidence="3 6" id="KW-0812">Transmembrane</keyword>
<evidence type="ECO:0000313" key="10">
    <source>
        <dbReference type="Proteomes" id="UP000321945"/>
    </source>
</evidence>
<dbReference type="PANTHER" id="PTHR30572:SF18">
    <property type="entry name" value="ABC-TYPE MACROLIDE FAMILY EXPORT SYSTEM PERMEASE COMPONENT 2"/>
    <property type="match status" value="1"/>
</dbReference>
<dbReference type="PANTHER" id="PTHR30572">
    <property type="entry name" value="MEMBRANE COMPONENT OF TRANSPORTER-RELATED"/>
    <property type="match status" value="1"/>
</dbReference>
<name>A0A5C6YP22_9FLAO</name>
<feature type="transmembrane region" description="Helical" evidence="6">
    <location>
        <begin position="715"/>
        <end position="734"/>
    </location>
</feature>
<feature type="transmembrane region" description="Helical" evidence="6">
    <location>
        <begin position="666"/>
        <end position="687"/>
    </location>
</feature>
<gene>
    <name evidence="9" type="ORF">ESV24_09420</name>
</gene>
<sequence>MIRNYFKIAWRNLWKNKGYSFINIFGLAIGITCASLILLWVEDEVNFDQAIPDKELVFAVPTNQKYDGEWRTFFQATPGPLAAVLKAEIPEITKSARKRDIGYLFNVGEKSVNSAGSFADKDLIDIFGLNFIAGNPKDAFKEKKSVIITQKIASIFFDKSDDAIGKNIQFDKKETFVITAVVKDFPENTSFTFDWLAPFENFTDGKEWTQGYGANFTDTFVKLAAGSDVEKVNEKVKAILPAKTGDAETEAILFSANDWHLRSKFENGKIDGGRIEYVRLFSFIALIILIIACINFMNLSTARSEKRANEVGMRKALGSGRKQLIFQFLTEAVLTAFISGIVSLLLLIALIPQFNLLIDKNLSLAITAPIHFLPIVIITLFCGIISGLYPAFYLSSFKPIEVLKGSRRQSGSASFTRKTLVVIQFSISIIFIISTLLVYQQVQHIKNRNLGMVKENLIEMPAANGDIIKNFKSIEQELTSSGLVESVALMNSQILSGGNNTSGIDWQGKTTDADILISIRTVTPQFFNTAGMVLKEGKGFTSSEAVDSTKVLISESFAKLMATDNVVGNTIDYNGQLLTINGVVKDFLYGDMYGTSDPVMFYHQAEEADYMYIKPAVGVEINKTLAAIESVLKTQNPGFPFEYRFVDEAFNERFKSEQLVENLSQIFAVLAIIISCLGLFGLSAFTAEQRRKEIGVRKVLGSSVLGIVKLLSKDFLVLVLLSILISVPISWYVMQNWLQGFAYRIDIKLWVFAIAGFSAVLIALITVSFQAIKAAIANPVKSLRTE</sequence>
<protein>
    <submittedName>
        <fullName evidence="9">FtsX-like permease family protein</fullName>
    </submittedName>
</protein>
<evidence type="ECO:0000256" key="2">
    <source>
        <dbReference type="ARBA" id="ARBA00022475"/>
    </source>
</evidence>
<feature type="domain" description="ABC3 transporter permease C-terminal" evidence="7">
    <location>
        <begin position="666"/>
        <end position="779"/>
    </location>
</feature>
<organism evidence="9 10">
    <name type="scientific">Aequorivita lipolytica</name>
    <dbReference type="NCBI Taxonomy" id="153267"/>
    <lineage>
        <taxon>Bacteria</taxon>
        <taxon>Pseudomonadati</taxon>
        <taxon>Bacteroidota</taxon>
        <taxon>Flavobacteriia</taxon>
        <taxon>Flavobacteriales</taxon>
        <taxon>Flavobacteriaceae</taxon>
        <taxon>Aequorivita</taxon>
    </lineage>
</organism>
<evidence type="ECO:0000256" key="5">
    <source>
        <dbReference type="ARBA" id="ARBA00023136"/>
    </source>
</evidence>
<comment type="subcellular location">
    <subcellularLocation>
        <location evidence="1">Cell membrane</location>
        <topology evidence="1">Multi-pass membrane protein</topology>
    </subcellularLocation>
</comment>
<feature type="transmembrane region" description="Helical" evidence="6">
    <location>
        <begin position="749"/>
        <end position="772"/>
    </location>
</feature>
<dbReference type="Pfam" id="PF02687">
    <property type="entry name" value="FtsX"/>
    <property type="match status" value="2"/>
</dbReference>
<dbReference type="InterPro" id="IPR050250">
    <property type="entry name" value="Macrolide_Exporter_MacB"/>
</dbReference>
<dbReference type="EMBL" id="VORU01000007">
    <property type="protein sequence ID" value="TXD69049.1"/>
    <property type="molecule type" value="Genomic_DNA"/>
</dbReference>
<feature type="transmembrane region" description="Helical" evidence="6">
    <location>
        <begin position="21"/>
        <end position="41"/>
    </location>
</feature>